<feature type="region of interest" description="Disordered" evidence="1">
    <location>
        <begin position="18"/>
        <end position="47"/>
    </location>
</feature>
<dbReference type="Pfam" id="PF13949">
    <property type="entry name" value="ALIX_LYPXL_bnd"/>
    <property type="match status" value="1"/>
</dbReference>
<sequence length="338" mass="38727">MEALSAISTSTLAELDKAESVLQSETDAENEFQSEHGKRKVNSSATEMGAELQKWKQAFTKASENNSELQRAMQLHLQNLRVLASPLSEVKSALPNAWSALTDEELAVKTRIEQLFAKINEVKVQRTNLYTKLRDQVMTDDITKDVVTSGSANPQSLFAEQLKKHDPLVEQIEMYLNAQPKVLDALTKANVEFVVIKQKIDLVEQQREAKIQSLVYSYDVYEDLIDKQKKGMEFYIKLQKNVQSLLERIQDFHQVQEKERATIVEKSKSKVPPRPSVPYKHSEANASGTGIKSSARPRLKFYCNYIKFMCLFYSVLPKLKTPRLSAIYERWKYCCNCY</sequence>
<feature type="domain" description="ALIX V-shaped" evidence="2">
    <location>
        <begin position="1"/>
        <end position="259"/>
    </location>
</feature>
<dbReference type="InterPro" id="IPR025304">
    <property type="entry name" value="ALIX_V_dom"/>
</dbReference>
<dbReference type="GO" id="GO:0043328">
    <property type="term" value="P:protein transport to vacuole involved in ubiquitin-dependent protein catabolic process via the multivesicular body sorting pathway"/>
    <property type="evidence" value="ECO:0007669"/>
    <property type="project" value="TreeGrafter"/>
</dbReference>
<protein>
    <submittedName>
        <fullName evidence="3">PTPN23</fullName>
    </submittedName>
</protein>
<dbReference type="OrthoDB" id="10266451at2759"/>
<evidence type="ECO:0000313" key="3">
    <source>
        <dbReference type="EMBL" id="KAF6016971.1"/>
    </source>
</evidence>
<gene>
    <name evidence="3" type="ORF">EB796_024714</name>
</gene>
<dbReference type="AlphaFoldDB" id="A0A7J7IUA0"/>
<evidence type="ECO:0000259" key="2">
    <source>
        <dbReference type="Pfam" id="PF13949"/>
    </source>
</evidence>
<organism evidence="3 4">
    <name type="scientific">Bugula neritina</name>
    <name type="common">Brown bryozoan</name>
    <name type="synonym">Sertularia neritina</name>
    <dbReference type="NCBI Taxonomy" id="10212"/>
    <lineage>
        <taxon>Eukaryota</taxon>
        <taxon>Metazoa</taxon>
        <taxon>Spiralia</taxon>
        <taxon>Lophotrochozoa</taxon>
        <taxon>Bryozoa</taxon>
        <taxon>Gymnolaemata</taxon>
        <taxon>Cheilostomatida</taxon>
        <taxon>Flustrina</taxon>
        <taxon>Buguloidea</taxon>
        <taxon>Bugulidae</taxon>
        <taxon>Bugula</taxon>
    </lineage>
</organism>
<evidence type="ECO:0000256" key="1">
    <source>
        <dbReference type="SAM" id="MobiDB-lite"/>
    </source>
</evidence>
<comment type="caution">
    <text evidence="3">The sequence shown here is derived from an EMBL/GenBank/DDBJ whole genome shotgun (WGS) entry which is preliminary data.</text>
</comment>
<keyword evidence="4" id="KW-1185">Reference proteome</keyword>
<dbReference type="GO" id="GO:0045022">
    <property type="term" value="P:early endosome to late endosome transport"/>
    <property type="evidence" value="ECO:0007669"/>
    <property type="project" value="TreeGrafter"/>
</dbReference>
<dbReference type="PANTHER" id="PTHR23030:SF30">
    <property type="entry name" value="TYROSINE-PROTEIN PHOSPHATASE NON-RECEPTOR TYPE 23"/>
    <property type="match status" value="1"/>
</dbReference>
<dbReference type="EMBL" id="VXIV02003445">
    <property type="protein sequence ID" value="KAF6016971.1"/>
    <property type="molecule type" value="Genomic_DNA"/>
</dbReference>
<name>A0A7J7IUA0_BUGNE</name>
<proteinExistence type="predicted"/>
<accession>A0A7J7IUA0</accession>
<dbReference type="GO" id="GO:0032456">
    <property type="term" value="P:endocytic recycling"/>
    <property type="evidence" value="ECO:0007669"/>
    <property type="project" value="TreeGrafter"/>
</dbReference>
<reference evidence="3" key="1">
    <citation type="submission" date="2020-06" db="EMBL/GenBank/DDBJ databases">
        <title>Draft genome of Bugula neritina, a colonial animal packing powerful symbionts and potential medicines.</title>
        <authorList>
            <person name="Rayko M."/>
        </authorList>
    </citation>
    <scope>NUCLEOTIDE SEQUENCE [LARGE SCALE GENOMIC DNA]</scope>
    <source>
        <strain evidence="3">Kwan_BN1</strain>
    </source>
</reference>
<evidence type="ECO:0000313" key="4">
    <source>
        <dbReference type="Proteomes" id="UP000593567"/>
    </source>
</evidence>
<dbReference type="Proteomes" id="UP000593567">
    <property type="component" value="Unassembled WGS sequence"/>
</dbReference>
<dbReference type="PANTHER" id="PTHR23030">
    <property type="entry name" value="PCD6 INTERACTING PROTEIN-RELATED"/>
    <property type="match status" value="1"/>
</dbReference>
<dbReference type="Gene3D" id="1.20.120.560">
    <property type="entry name" value="alix/aip1 in complex with the ypdl late domain"/>
    <property type="match status" value="1"/>
</dbReference>
<dbReference type="GO" id="GO:0005768">
    <property type="term" value="C:endosome"/>
    <property type="evidence" value="ECO:0007669"/>
    <property type="project" value="TreeGrafter"/>
</dbReference>
<feature type="region of interest" description="Disordered" evidence="1">
    <location>
        <begin position="264"/>
        <end position="292"/>
    </location>
</feature>